<keyword evidence="4" id="KW-0687">Ribonucleoprotein</keyword>
<keyword evidence="4" id="KW-0694">RNA-binding</keyword>
<dbReference type="InterPro" id="IPR020814">
    <property type="entry name" value="Ribosomal_S6_plastid/chlpt"/>
</dbReference>
<feature type="compositionally biased region" description="Basic and acidic residues" evidence="5">
    <location>
        <begin position="111"/>
        <end position="130"/>
    </location>
</feature>
<dbReference type="KEGG" id="mcy:MCYN_0693"/>
<gene>
    <name evidence="6" type="primary">MCYN0693</name>
    <name evidence="4" type="synonym">rpsF</name>
    <name evidence="6" type="ordered locus">MCYN_0693</name>
</gene>
<evidence type="ECO:0000256" key="5">
    <source>
        <dbReference type="SAM" id="MobiDB-lite"/>
    </source>
</evidence>
<dbReference type="SUPFAM" id="SSF54995">
    <property type="entry name" value="Ribosomal protein S6"/>
    <property type="match status" value="1"/>
</dbReference>
<sequence>MRSKMNKYEIMMIIDPKADVKIAHDLLAEVFGKGVQKAEKLENNHLAYKINKSGFAQYILANVESKGENIAEFTRRSNILKEVWRTLVINLDTEKGLSPKKATKKPVKFKRVFERRPKDNLAETNTERPARIQKPLRPRIEKTETK</sequence>
<dbReference type="AlphaFoldDB" id="L0RY34"/>
<dbReference type="HAMAP" id="MF_00360">
    <property type="entry name" value="Ribosomal_bS6"/>
    <property type="match status" value="1"/>
</dbReference>
<dbReference type="GO" id="GO:0005840">
    <property type="term" value="C:ribosome"/>
    <property type="evidence" value="ECO:0007669"/>
    <property type="project" value="UniProtKB-KW"/>
</dbReference>
<dbReference type="EMBL" id="HF559394">
    <property type="protein sequence ID" value="CCP24425.1"/>
    <property type="molecule type" value="Genomic_DNA"/>
</dbReference>
<dbReference type="PATRIC" id="fig|1246955.3.peg.626"/>
<dbReference type="GO" id="GO:0019843">
    <property type="term" value="F:rRNA binding"/>
    <property type="evidence" value="ECO:0007669"/>
    <property type="project" value="UniProtKB-UniRule"/>
</dbReference>
<keyword evidence="4 6" id="KW-0689">Ribosomal protein</keyword>
<evidence type="ECO:0000313" key="7">
    <source>
        <dbReference type="Proteomes" id="UP000010466"/>
    </source>
</evidence>
<name>L0RY34_MYCC1</name>
<dbReference type="GO" id="GO:0006412">
    <property type="term" value="P:translation"/>
    <property type="evidence" value="ECO:0007669"/>
    <property type="project" value="UniProtKB-UniRule"/>
</dbReference>
<evidence type="ECO:0000256" key="2">
    <source>
        <dbReference type="ARBA" id="ARBA00035104"/>
    </source>
</evidence>
<dbReference type="eggNOG" id="COG0360">
    <property type="taxonomic scope" value="Bacteria"/>
</dbReference>
<dbReference type="Pfam" id="PF01250">
    <property type="entry name" value="Ribosomal_S6"/>
    <property type="match status" value="1"/>
</dbReference>
<dbReference type="CDD" id="cd00473">
    <property type="entry name" value="bS6"/>
    <property type="match status" value="1"/>
</dbReference>
<comment type="similarity">
    <text evidence="1 4">Belongs to the bacterial ribosomal protein bS6 family.</text>
</comment>
<dbReference type="STRING" id="1246955.MCYN_0693"/>
<dbReference type="Gene3D" id="3.30.70.60">
    <property type="match status" value="1"/>
</dbReference>
<accession>L0RY34</accession>
<comment type="function">
    <text evidence="2 4">Binds together with bS18 to 16S ribosomal RNA.</text>
</comment>
<dbReference type="InterPro" id="IPR000529">
    <property type="entry name" value="Ribosomal_bS6"/>
</dbReference>
<feature type="region of interest" description="Disordered" evidence="5">
    <location>
        <begin position="98"/>
        <end position="146"/>
    </location>
</feature>
<dbReference type="InterPro" id="IPR014717">
    <property type="entry name" value="Transl_elong_EF1B/ribsomal_bS6"/>
</dbReference>
<dbReference type="NCBIfam" id="TIGR00166">
    <property type="entry name" value="S6"/>
    <property type="match status" value="1"/>
</dbReference>
<evidence type="ECO:0000256" key="4">
    <source>
        <dbReference type="HAMAP-Rule" id="MF_00360"/>
    </source>
</evidence>
<organism evidence="6 7">
    <name type="scientific">Mycoplasmopsis cynos (strain C142)</name>
    <name type="common">Mycoplasma cynos</name>
    <dbReference type="NCBI Taxonomy" id="1246955"/>
    <lineage>
        <taxon>Bacteria</taxon>
        <taxon>Bacillati</taxon>
        <taxon>Mycoplasmatota</taxon>
        <taxon>Mycoplasmoidales</taxon>
        <taxon>Metamycoplasmataceae</taxon>
        <taxon>Mycoplasmopsis</taxon>
    </lineage>
</organism>
<dbReference type="HOGENOM" id="CLU_137913_0_0_14"/>
<protein>
    <recommendedName>
        <fullName evidence="3 4">Small ribosomal subunit protein bS6</fullName>
    </recommendedName>
</protein>
<dbReference type="InterPro" id="IPR035980">
    <property type="entry name" value="Ribosomal_bS6_sf"/>
</dbReference>
<feature type="compositionally biased region" description="Basic residues" evidence="5">
    <location>
        <begin position="101"/>
        <end position="110"/>
    </location>
</feature>
<dbReference type="Proteomes" id="UP000010466">
    <property type="component" value="Chromosome"/>
</dbReference>
<dbReference type="GO" id="GO:0003735">
    <property type="term" value="F:structural constituent of ribosome"/>
    <property type="evidence" value="ECO:0007669"/>
    <property type="project" value="InterPro"/>
</dbReference>
<reference evidence="7" key="1">
    <citation type="journal article" date="2013" name="Genome Announc.">
        <title>Complete genome sequence of Mycoplasma cynos strain C142.</title>
        <authorList>
            <person name="Walker C.A."/>
            <person name="Mannering S.A."/>
            <person name="Shields S."/>
            <person name="Blake D.P."/>
            <person name="Brownlie J."/>
        </authorList>
    </citation>
    <scope>NUCLEOTIDE SEQUENCE [LARGE SCALE GENOMIC DNA]</scope>
    <source>
        <strain evidence="7">C142</strain>
    </source>
</reference>
<proteinExistence type="inferred from homology"/>
<evidence type="ECO:0000313" key="6">
    <source>
        <dbReference type="EMBL" id="CCP24425.1"/>
    </source>
</evidence>
<keyword evidence="4" id="KW-0699">rRNA-binding</keyword>
<keyword evidence="7" id="KW-1185">Reference proteome</keyword>
<evidence type="ECO:0000256" key="3">
    <source>
        <dbReference type="ARBA" id="ARBA00035294"/>
    </source>
</evidence>
<dbReference type="GO" id="GO:1990904">
    <property type="term" value="C:ribonucleoprotein complex"/>
    <property type="evidence" value="ECO:0007669"/>
    <property type="project" value="UniProtKB-KW"/>
</dbReference>
<evidence type="ECO:0000256" key="1">
    <source>
        <dbReference type="ARBA" id="ARBA00009512"/>
    </source>
</evidence>